<keyword evidence="2" id="KW-1185">Reference proteome</keyword>
<organism evidence="1 2">
    <name type="scientific">Sphagnum troendelagicum</name>
    <dbReference type="NCBI Taxonomy" id="128251"/>
    <lineage>
        <taxon>Eukaryota</taxon>
        <taxon>Viridiplantae</taxon>
        <taxon>Streptophyta</taxon>
        <taxon>Embryophyta</taxon>
        <taxon>Bryophyta</taxon>
        <taxon>Sphagnophytina</taxon>
        <taxon>Sphagnopsida</taxon>
        <taxon>Sphagnales</taxon>
        <taxon>Sphagnaceae</taxon>
        <taxon>Sphagnum</taxon>
    </lineage>
</organism>
<accession>A0ABP0UGS9</accession>
<evidence type="ECO:0000313" key="2">
    <source>
        <dbReference type="Proteomes" id="UP001497512"/>
    </source>
</evidence>
<proteinExistence type="predicted"/>
<gene>
    <name evidence="1" type="ORF">CSSPTR1EN2_LOCUS15676</name>
</gene>
<evidence type="ECO:0000313" key="1">
    <source>
        <dbReference type="EMBL" id="CAK9220878.1"/>
    </source>
</evidence>
<protein>
    <submittedName>
        <fullName evidence="1">Uncharacterized protein</fullName>
    </submittedName>
</protein>
<dbReference type="EMBL" id="OZ019895">
    <property type="protein sequence ID" value="CAK9220878.1"/>
    <property type="molecule type" value="Genomic_DNA"/>
</dbReference>
<reference evidence="1" key="1">
    <citation type="submission" date="2024-02" db="EMBL/GenBank/DDBJ databases">
        <authorList>
            <consortium name="ELIXIR-Norway"/>
            <consortium name="Elixir Norway"/>
        </authorList>
    </citation>
    <scope>NUCLEOTIDE SEQUENCE</scope>
</reference>
<name>A0ABP0UGS9_9BRYO</name>
<sequence>MADVDMSTTFEQGTIPFYDPYYRPGTPKTQSEETMMRWYDDFSVFNLLHFPKSKSLSFDISMLAPAGQEEEASPYLSRQKRSGVLVVAKKWNNNTHAQGAESLVVKTNTLEYVNPSAAAGTGDDKGTTGDDAAVKNHIAKKDMTSDHL</sequence>
<dbReference type="Proteomes" id="UP001497512">
    <property type="component" value="Chromosome 3"/>
</dbReference>